<sequence length="54" mass="6238">MAVIHVESIARGAHLIGLYGLTFLPEDFHFSYTLDAFQAFYVNKYGDHHLHQFV</sequence>
<accession>A0A067QAK3</accession>
<reference evidence="2" key="1">
    <citation type="journal article" date="2014" name="Proc. Natl. Acad. Sci. U.S.A.">
        <title>Extensive sampling of basidiomycete genomes demonstrates inadequacy of the white-rot/brown-rot paradigm for wood decay fungi.</title>
        <authorList>
            <person name="Riley R."/>
            <person name="Salamov A.A."/>
            <person name="Brown D.W."/>
            <person name="Nagy L.G."/>
            <person name="Floudas D."/>
            <person name="Held B.W."/>
            <person name="Levasseur A."/>
            <person name="Lombard V."/>
            <person name="Morin E."/>
            <person name="Otillar R."/>
            <person name="Lindquist E.A."/>
            <person name="Sun H."/>
            <person name="LaButti K.M."/>
            <person name="Schmutz J."/>
            <person name="Jabbour D."/>
            <person name="Luo H."/>
            <person name="Baker S.E."/>
            <person name="Pisabarro A.G."/>
            <person name="Walton J.D."/>
            <person name="Blanchette R.A."/>
            <person name="Henrissat B."/>
            <person name="Martin F."/>
            <person name="Cullen D."/>
            <person name="Hibbett D.S."/>
            <person name="Grigoriev I.V."/>
        </authorList>
    </citation>
    <scope>NUCLEOTIDE SEQUENCE [LARGE SCALE GENOMIC DNA]</scope>
    <source>
        <strain evidence="2">MUCL 33604</strain>
    </source>
</reference>
<evidence type="ECO:0000313" key="1">
    <source>
        <dbReference type="EMBL" id="KDQ60532.1"/>
    </source>
</evidence>
<dbReference type="AlphaFoldDB" id="A0A067QAK3"/>
<gene>
    <name evidence="1" type="ORF">JAAARDRAFT_126257</name>
</gene>
<organism evidence="1 2">
    <name type="scientific">Jaapia argillacea MUCL 33604</name>
    <dbReference type="NCBI Taxonomy" id="933084"/>
    <lineage>
        <taxon>Eukaryota</taxon>
        <taxon>Fungi</taxon>
        <taxon>Dikarya</taxon>
        <taxon>Basidiomycota</taxon>
        <taxon>Agaricomycotina</taxon>
        <taxon>Agaricomycetes</taxon>
        <taxon>Agaricomycetidae</taxon>
        <taxon>Jaapiales</taxon>
        <taxon>Jaapiaceae</taxon>
        <taxon>Jaapia</taxon>
    </lineage>
</organism>
<dbReference type="OrthoDB" id="3187773at2759"/>
<keyword evidence="2" id="KW-1185">Reference proteome</keyword>
<dbReference type="EMBL" id="KL197714">
    <property type="protein sequence ID" value="KDQ60532.1"/>
    <property type="molecule type" value="Genomic_DNA"/>
</dbReference>
<proteinExistence type="predicted"/>
<name>A0A067QAK3_9AGAM</name>
<dbReference type="HOGENOM" id="CLU_006344_16_2_1"/>
<evidence type="ECO:0000313" key="2">
    <source>
        <dbReference type="Proteomes" id="UP000027265"/>
    </source>
</evidence>
<protein>
    <submittedName>
        <fullName evidence="1">Uncharacterized protein</fullName>
    </submittedName>
</protein>
<dbReference type="Proteomes" id="UP000027265">
    <property type="component" value="Unassembled WGS sequence"/>
</dbReference>
<dbReference type="InParanoid" id="A0A067QAK3"/>